<gene>
    <name evidence="6" type="ORF">D3P05_03785</name>
</gene>
<keyword evidence="3 4" id="KW-0443">Lipid metabolism</keyword>
<dbReference type="PANTHER" id="PTHR14226:SF78">
    <property type="entry name" value="SLR0060 PROTEIN"/>
    <property type="match status" value="1"/>
</dbReference>
<sequence>MKDKSINLALQGGGAHGAFSWGVLDRLLDEDWLHVAAISGTSAGALNGAALKAGLSRKPGRAGRRAARENLDCMWKQVGQMSDNRVIRWMHSLMPMPRGLHRLAEMFTPAAWLDGLTRVFSPYDYGPFYVNPLDAVLRDLPHADFSNDRGPELHVAATCVRTGRIRVFTGAEASVEAVLASACLPTLFRAIEIPDPASGQVESYWDGGYTGNPALFPLYRPHLPRDVVIVNINPLLRDSVPRTPADIQDRVNEISFNSSLMSQLRAIHFVKELFAENRLSNRAMKNVLVHMILDDKLMNDLNARSKVMPGPGLLARMREAGQEAADAFLNDHADALNERDSLDLGALFPDRAPQ</sequence>
<feature type="short sequence motif" description="DGA/G" evidence="4">
    <location>
        <begin position="206"/>
        <end position="208"/>
    </location>
</feature>
<evidence type="ECO:0000313" key="7">
    <source>
        <dbReference type="Proteomes" id="UP000283587"/>
    </source>
</evidence>
<dbReference type="OrthoDB" id="9807112at2"/>
<dbReference type="GO" id="GO:0016042">
    <property type="term" value="P:lipid catabolic process"/>
    <property type="evidence" value="ECO:0007669"/>
    <property type="project" value="UniProtKB-UniRule"/>
</dbReference>
<keyword evidence="2 4" id="KW-0442">Lipid degradation</keyword>
<proteinExistence type="predicted"/>
<name>A0A419AAK2_9RHOB</name>
<feature type="short sequence motif" description="GXSXG" evidence="4">
    <location>
        <begin position="40"/>
        <end position="44"/>
    </location>
</feature>
<keyword evidence="1 4" id="KW-0378">Hydrolase</keyword>
<dbReference type="RefSeq" id="WP_119896853.1">
    <property type="nucleotide sequence ID" value="NZ_QNRC01000015.1"/>
</dbReference>
<dbReference type="GO" id="GO:0016787">
    <property type="term" value="F:hydrolase activity"/>
    <property type="evidence" value="ECO:0007669"/>
    <property type="project" value="UniProtKB-UniRule"/>
</dbReference>
<dbReference type="AlphaFoldDB" id="A0A419AAK2"/>
<protein>
    <submittedName>
        <fullName evidence="6">Patatin-like phospholipase family protein</fullName>
    </submittedName>
</protein>
<dbReference type="PANTHER" id="PTHR14226">
    <property type="entry name" value="NEUROPATHY TARGET ESTERASE/SWISS CHEESE D.MELANOGASTER"/>
    <property type="match status" value="1"/>
</dbReference>
<feature type="active site" description="Nucleophile" evidence="4">
    <location>
        <position position="42"/>
    </location>
</feature>
<dbReference type="InterPro" id="IPR016035">
    <property type="entry name" value="Acyl_Trfase/lysoPLipase"/>
</dbReference>
<dbReference type="PROSITE" id="PS51635">
    <property type="entry name" value="PNPLA"/>
    <property type="match status" value="1"/>
</dbReference>
<keyword evidence="7" id="KW-1185">Reference proteome</keyword>
<evidence type="ECO:0000256" key="4">
    <source>
        <dbReference type="PROSITE-ProRule" id="PRU01161"/>
    </source>
</evidence>
<evidence type="ECO:0000256" key="2">
    <source>
        <dbReference type="ARBA" id="ARBA00022963"/>
    </source>
</evidence>
<dbReference type="EMBL" id="QZEW01000012">
    <property type="protein sequence ID" value="RJL20099.1"/>
    <property type="molecule type" value="Genomic_DNA"/>
</dbReference>
<feature type="short sequence motif" description="GXGXXG" evidence="4">
    <location>
        <begin position="12"/>
        <end position="17"/>
    </location>
</feature>
<evidence type="ECO:0000259" key="5">
    <source>
        <dbReference type="PROSITE" id="PS51635"/>
    </source>
</evidence>
<comment type="caution">
    <text evidence="6">The sequence shown here is derived from an EMBL/GenBank/DDBJ whole genome shotgun (WGS) entry which is preliminary data.</text>
</comment>
<evidence type="ECO:0000256" key="3">
    <source>
        <dbReference type="ARBA" id="ARBA00023098"/>
    </source>
</evidence>
<feature type="domain" description="PNPLA" evidence="5">
    <location>
        <begin position="8"/>
        <end position="219"/>
    </location>
</feature>
<feature type="active site" description="Proton acceptor" evidence="4">
    <location>
        <position position="206"/>
    </location>
</feature>
<dbReference type="Gene3D" id="3.40.1090.10">
    <property type="entry name" value="Cytosolic phospholipase A2 catalytic domain"/>
    <property type="match status" value="2"/>
</dbReference>
<dbReference type="InterPro" id="IPR002641">
    <property type="entry name" value="PNPLA_dom"/>
</dbReference>
<reference evidence="7" key="1">
    <citation type="submission" date="2018-09" db="EMBL/GenBank/DDBJ databases">
        <title>Paracoccus onubensis nov. sp. a moderate halophilic bacterium isolated from Gruta de las Maravillas (Aracena, Spain).</title>
        <authorList>
            <person name="Jurado V."/>
            <person name="Gutierrez-Patricio S."/>
            <person name="Gonzalez-Pimentel J.L."/>
            <person name="Miller A.Z."/>
            <person name="Laiz L."/>
            <person name="Saiz-Jimenez C."/>
        </authorList>
    </citation>
    <scope>NUCLEOTIDE SEQUENCE [LARGE SCALE GENOMIC DNA]</scope>
    <source>
        <strain evidence="7">DSM 26381</strain>
    </source>
</reference>
<dbReference type="SUPFAM" id="SSF52151">
    <property type="entry name" value="FabD/lysophospholipase-like"/>
    <property type="match status" value="1"/>
</dbReference>
<organism evidence="6 7">
    <name type="scientific">Paracoccus siganidrum</name>
    <dbReference type="NCBI Taxonomy" id="1276757"/>
    <lineage>
        <taxon>Bacteria</taxon>
        <taxon>Pseudomonadati</taxon>
        <taxon>Pseudomonadota</taxon>
        <taxon>Alphaproteobacteria</taxon>
        <taxon>Rhodobacterales</taxon>
        <taxon>Paracoccaceae</taxon>
        <taxon>Paracoccus</taxon>
    </lineage>
</organism>
<accession>A0A419AAK2</accession>
<evidence type="ECO:0000313" key="6">
    <source>
        <dbReference type="EMBL" id="RJL20099.1"/>
    </source>
</evidence>
<evidence type="ECO:0000256" key="1">
    <source>
        <dbReference type="ARBA" id="ARBA00022801"/>
    </source>
</evidence>
<dbReference type="Pfam" id="PF01734">
    <property type="entry name" value="Patatin"/>
    <property type="match status" value="1"/>
</dbReference>
<dbReference type="InterPro" id="IPR050301">
    <property type="entry name" value="NTE"/>
</dbReference>
<dbReference type="Proteomes" id="UP000283587">
    <property type="component" value="Unassembled WGS sequence"/>
</dbReference>